<evidence type="ECO:0000313" key="2">
    <source>
        <dbReference type="EMBL" id="TDK37154.1"/>
    </source>
</evidence>
<feature type="region of interest" description="Disordered" evidence="1">
    <location>
        <begin position="60"/>
        <end position="102"/>
    </location>
</feature>
<dbReference type="Proteomes" id="UP000295238">
    <property type="component" value="Unassembled WGS sequence"/>
</dbReference>
<organism evidence="2 3">
    <name type="scientific">Rhizobium deserti</name>
    <dbReference type="NCBI Taxonomy" id="2547961"/>
    <lineage>
        <taxon>Bacteria</taxon>
        <taxon>Pseudomonadati</taxon>
        <taxon>Pseudomonadota</taxon>
        <taxon>Alphaproteobacteria</taxon>
        <taxon>Hyphomicrobiales</taxon>
        <taxon>Rhizobiaceae</taxon>
        <taxon>Rhizobium/Agrobacterium group</taxon>
        <taxon>Rhizobium</taxon>
    </lineage>
</organism>
<keyword evidence="3" id="KW-1185">Reference proteome</keyword>
<evidence type="ECO:0000256" key="1">
    <source>
        <dbReference type="SAM" id="MobiDB-lite"/>
    </source>
</evidence>
<accession>A0A4R5UK24</accession>
<dbReference type="EMBL" id="SMTL01000002">
    <property type="protein sequence ID" value="TDK37154.1"/>
    <property type="molecule type" value="Genomic_DNA"/>
</dbReference>
<reference evidence="2 3" key="1">
    <citation type="submission" date="2019-03" db="EMBL/GenBank/DDBJ databases">
        <title>Rhizobium sp. nov., an bacterium isolated from biocrust in Mu Us Desert.</title>
        <authorList>
            <person name="Lixiong L."/>
        </authorList>
    </citation>
    <scope>NUCLEOTIDE SEQUENCE [LARGE SCALE GENOMIC DNA]</scope>
    <source>
        <strain evidence="2 3">SPY-1</strain>
    </source>
</reference>
<evidence type="ECO:0000313" key="3">
    <source>
        <dbReference type="Proteomes" id="UP000295238"/>
    </source>
</evidence>
<protein>
    <submittedName>
        <fullName evidence="2">Uncharacterized protein</fullName>
    </submittedName>
</protein>
<dbReference type="AlphaFoldDB" id="A0A4R5UK24"/>
<gene>
    <name evidence="2" type="ORF">E2F50_09680</name>
</gene>
<dbReference type="OrthoDB" id="9809589at2"/>
<sequence length="256" mass="26804">MRQTAEQSSSKPLAGLRLAAAALLWLPAGYVGSASASPATAIQQNESAPSQKRDTGVLQAFEGTLPPPSPMIDRSGTPGVQAAPAKPVDPSAATALPDGSDAPAEIIRDMSTLPAPIKRMREQLVEAAASGDVERLRALVGTGANRTQIMGTDSDDPIDTVKGFSGDPDGQEILAILIDILSTGAARFDAGKPDEVYVWPYFTGKTLASLTPPERVDLLRIVTAGDLIGMEESGNYNFYRVGITPDGQWKFLAGGD</sequence>
<name>A0A4R5UK24_9HYPH</name>
<dbReference type="RefSeq" id="WP_133315921.1">
    <property type="nucleotide sequence ID" value="NZ_SMTL01000002.1"/>
</dbReference>
<comment type="caution">
    <text evidence="2">The sequence shown here is derived from an EMBL/GenBank/DDBJ whole genome shotgun (WGS) entry which is preliminary data.</text>
</comment>
<proteinExistence type="predicted"/>